<reference evidence="1" key="1">
    <citation type="submission" date="2023-06" db="EMBL/GenBank/DDBJ databases">
        <authorList>
            <consortium name="Lawrence Berkeley National Laboratory"/>
            <person name="Ahrendt S."/>
            <person name="Sahu N."/>
            <person name="Indic B."/>
            <person name="Wong-Bajracharya J."/>
            <person name="Merenyi Z."/>
            <person name="Ke H.-M."/>
            <person name="Monk M."/>
            <person name="Kocsube S."/>
            <person name="Drula E."/>
            <person name="Lipzen A."/>
            <person name="Balint B."/>
            <person name="Henrissat B."/>
            <person name="Andreopoulos B."/>
            <person name="Martin F.M."/>
            <person name="Harder C.B."/>
            <person name="Rigling D."/>
            <person name="Ford K.L."/>
            <person name="Foster G.D."/>
            <person name="Pangilinan J."/>
            <person name="Papanicolaou A."/>
            <person name="Barry K."/>
            <person name="LaButti K."/>
            <person name="Viragh M."/>
            <person name="Koriabine M."/>
            <person name="Yan M."/>
            <person name="Riley R."/>
            <person name="Champramary S."/>
            <person name="Plett K.L."/>
            <person name="Tsai I.J."/>
            <person name="Slot J."/>
            <person name="Sipos G."/>
            <person name="Plett J."/>
            <person name="Nagy L.G."/>
            <person name="Grigoriev I.V."/>
        </authorList>
    </citation>
    <scope>NUCLEOTIDE SEQUENCE</scope>
    <source>
        <strain evidence="1">CCBAS 213</strain>
    </source>
</reference>
<dbReference type="GeneID" id="85354231"/>
<gene>
    <name evidence="1" type="ORF">EV420DRAFT_1489194</name>
</gene>
<keyword evidence="2" id="KW-1185">Reference proteome</keyword>
<dbReference type="RefSeq" id="XP_060321525.1">
    <property type="nucleotide sequence ID" value="XM_060470683.1"/>
</dbReference>
<sequence length="236" mass="26640">MIFPLSPLRDLANQSLLSSPCDKLPVKKLCKECRNARNGTGEHRLRISLEGSGGIIDERGPRMLTGNNASSFCWQDINAMKEEHEHAGGTVVVVLEVYATENETLVIFNLFDSRSLLLRPRDTPFLQLALFTVIEEDIARQPTRRAFGLFIENNEVWSTGTDGEELTKCRGKVAQRWICTYIDEINSRRYTRLRNSYPLVLAGIASGGVNRLAFDANVGTARNRHRTGLYSRRLTR</sequence>
<evidence type="ECO:0000313" key="1">
    <source>
        <dbReference type="EMBL" id="KAK0433394.1"/>
    </source>
</evidence>
<dbReference type="EMBL" id="JAUEPS010000229">
    <property type="protein sequence ID" value="KAK0433394.1"/>
    <property type="molecule type" value="Genomic_DNA"/>
</dbReference>
<evidence type="ECO:0000313" key="2">
    <source>
        <dbReference type="Proteomes" id="UP001175211"/>
    </source>
</evidence>
<protein>
    <submittedName>
        <fullName evidence="1">Uncharacterized protein</fullName>
    </submittedName>
</protein>
<dbReference type="Proteomes" id="UP001175211">
    <property type="component" value="Unassembled WGS sequence"/>
</dbReference>
<name>A0AA39J0S2_ARMTA</name>
<dbReference type="AlphaFoldDB" id="A0AA39J0S2"/>
<comment type="caution">
    <text evidence="1">The sequence shown here is derived from an EMBL/GenBank/DDBJ whole genome shotgun (WGS) entry which is preliminary data.</text>
</comment>
<accession>A0AA39J0S2</accession>
<proteinExistence type="predicted"/>
<organism evidence="1 2">
    <name type="scientific">Armillaria tabescens</name>
    <name type="common">Ringless honey mushroom</name>
    <name type="synonym">Agaricus tabescens</name>
    <dbReference type="NCBI Taxonomy" id="1929756"/>
    <lineage>
        <taxon>Eukaryota</taxon>
        <taxon>Fungi</taxon>
        <taxon>Dikarya</taxon>
        <taxon>Basidiomycota</taxon>
        <taxon>Agaricomycotina</taxon>
        <taxon>Agaricomycetes</taxon>
        <taxon>Agaricomycetidae</taxon>
        <taxon>Agaricales</taxon>
        <taxon>Marasmiineae</taxon>
        <taxon>Physalacriaceae</taxon>
        <taxon>Desarmillaria</taxon>
    </lineage>
</organism>